<comment type="caution">
    <text evidence="2">The sequence shown here is derived from an EMBL/GenBank/DDBJ whole genome shotgun (WGS) entry which is preliminary data.</text>
</comment>
<dbReference type="PANTHER" id="PTHR43861">
    <property type="entry name" value="TRANS-ACONITATE 2-METHYLTRANSFERASE-RELATED"/>
    <property type="match status" value="1"/>
</dbReference>
<protein>
    <recommendedName>
        <fullName evidence="1">Methyltransferase type 11 domain-containing protein</fullName>
    </recommendedName>
</protein>
<name>A0A0F9JJ26_9ZZZZ</name>
<accession>A0A0F9JJ26</accession>
<organism evidence="2">
    <name type="scientific">marine sediment metagenome</name>
    <dbReference type="NCBI Taxonomy" id="412755"/>
    <lineage>
        <taxon>unclassified sequences</taxon>
        <taxon>metagenomes</taxon>
        <taxon>ecological metagenomes</taxon>
    </lineage>
</organism>
<dbReference type="PANTHER" id="PTHR43861:SF6">
    <property type="entry name" value="METHYLTRANSFERASE TYPE 11"/>
    <property type="match status" value="1"/>
</dbReference>
<gene>
    <name evidence="2" type="ORF">LCGC14_1446620</name>
</gene>
<reference evidence="2" key="1">
    <citation type="journal article" date="2015" name="Nature">
        <title>Complex archaea that bridge the gap between prokaryotes and eukaryotes.</title>
        <authorList>
            <person name="Spang A."/>
            <person name="Saw J.H."/>
            <person name="Jorgensen S.L."/>
            <person name="Zaremba-Niedzwiedzka K."/>
            <person name="Martijn J."/>
            <person name="Lind A.E."/>
            <person name="van Eijk R."/>
            <person name="Schleper C."/>
            <person name="Guy L."/>
            <person name="Ettema T.J."/>
        </authorList>
    </citation>
    <scope>NUCLEOTIDE SEQUENCE</scope>
</reference>
<dbReference type="Gene3D" id="3.40.50.150">
    <property type="entry name" value="Vaccinia Virus protein VP39"/>
    <property type="match status" value="1"/>
</dbReference>
<feature type="domain" description="Methyltransferase type 11" evidence="1">
    <location>
        <begin position="46"/>
        <end position="138"/>
    </location>
</feature>
<dbReference type="InterPro" id="IPR029063">
    <property type="entry name" value="SAM-dependent_MTases_sf"/>
</dbReference>
<dbReference type="Pfam" id="PF08241">
    <property type="entry name" value="Methyltransf_11"/>
    <property type="match status" value="1"/>
</dbReference>
<proteinExistence type="predicted"/>
<dbReference type="CDD" id="cd02440">
    <property type="entry name" value="AdoMet_MTases"/>
    <property type="match status" value="1"/>
</dbReference>
<evidence type="ECO:0000313" key="2">
    <source>
        <dbReference type="EMBL" id="KKM69859.1"/>
    </source>
</evidence>
<dbReference type="AlphaFoldDB" id="A0A0F9JJ26"/>
<dbReference type="SUPFAM" id="SSF53335">
    <property type="entry name" value="S-adenosyl-L-methionine-dependent methyltransferases"/>
    <property type="match status" value="1"/>
</dbReference>
<dbReference type="InterPro" id="IPR013216">
    <property type="entry name" value="Methyltransf_11"/>
</dbReference>
<dbReference type="GO" id="GO:0008757">
    <property type="term" value="F:S-adenosylmethionine-dependent methyltransferase activity"/>
    <property type="evidence" value="ECO:0007669"/>
    <property type="project" value="InterPro"/>
</dbReference>
<evidence type="ECO:0000259" key="1">
    <source>
        <dbReference type="Pfam" id="PF08241"/>
    </source>
</evidence>
<sequence>MVVTPYRTYLKMQMAGPVEKPDHYHNAERIAINELFDGIPKDARILDVGCAIGLGIKYLESIGYENVYGIDIDSRKVRLAAEKTGIQNIMLGDIADFDFADMEPFDIIYSSHCLEHVFNIEEAVEGIMAIATDDAKFIII</sequence>
<dbReference type="EMBL" id="LAZR01009918">
    <property type="protein sequence ID" value="KKM69859.1"/>
    <property type="molecule type" value="Genomic_DNA"/>
</dbReference>
<feature type="non-terminal residue" evidence="2">
    <location>
        <position position="140"/>
    </location>
</feature>